<dbReference type="InterPro" id="IPR025326">
    <property type="entry name" value="DUF4232"/>
</dbReference>
<keyword evidence="2" id="KW-0732">Signal</keyword>
<feature type="chain" id="PRO_5015107435" evidence="2">
    <location>
        <begin position="31"/>
        <end position="197"/>
    </location>
</feature>
<dbReference type="AlphaFoldDB" id="A0A2P8IG10"/>
<evidence type="ECO:0000256" key="2">
    <source>
        <dbReference type="SAM" id="SignalP"/>
    </source>
</evidence>
<evidence type="ECO:0000256" key="1">
    <source>
        <dbReference type="SAM" id="MobiDB-lite"/>
    </source>
</evidence>
<dbReference type="Proteomes" id="UP000241118">
    <property type="component" value="Unassembled WGS sequence"/>
</dbReference>
<dbReference type="OrthoDB" id="3268346at2"/>
<keyword evidence="5" id="KW-1185">Reference proteome</keyword>
<dbReference type="Pfam" id="PF14016">
    <property type="entry name" value="DUF4232"/>
    <property type="match status" value="1"/>
</dbReference>
<dbReference type="RefSeq" id="WP_106614359.1">
    <property type="nucleotide sequence ID" value="NZ_PYAX01000002.1"/>
</dbReference>
<gene>
    <name evidence="4" type="ORF">B0I31_102393</name>
</gene>
<dbReference type="PROSITE" id="PS51257">
    <property type="entry name" value="PROKAR_LIPOPROTEIN"/>
    <property type="match status" value="1"/>
</dbReference>
<protein>
    <submittedName>
        <fullName evidence="4">Uncharacterized protein DUF4232</fullName>
    </submittedName>
</protein>
<name>A0A2P8IG10_SACCR</name>
<evidence type="ECO:0000259" key="3">
    <source>
        <dbReference type="Pfam" id="PF14016"/>
    </source>
</evidence>
<feature type="region of interest" description="Disordered" evidence="1">
    <location>
        <begin position="178"/>
        <end position="197"/>
    </location>
</feature>
<evidence type="ECO:0000313" key="5">
    <source>
        <dbReference type="Proteomes" id="UP000241118"/>
    </source>
</evidence>
<sequence>MFHKTTRTCVLAAASCLALTVLGGCGSGTADEPATVPPTSNALGADPPRSLGDAEQCLTAGLRVHLGPGNNDMQGAHLPLRFTNTASQPCTLQGAPGVSYVTGEGGEQVGLPAERDTDGPVVTLAPDETASAPLLLSSAPRKTPDCEQVQVGGLRVYPPNNTEPVFVEQGATACAPPLDGPFLEVGPVRPGADSTGT</sequence>
<accession>A0A2P8IG10</accession>
<organism evidence="4 5">
    <name type="scientific">Saccharothrix carnea</name>
    <dbReference type="NCBI Taxonomy" id="1280637"/>
    <lineage>
        <taxon>Bacteria</taxon>
        <taxon>Bacillati</taxon>
        <taxon>Actinomycetota</taxon>
        <taxon>Actinomycetes</taxon>
        <taxon>Pseudonocardiales</taxon>
        <taxon>Pseudonocardiaceae</taxon>
        <taxon>Saccharothrix</taxon>
    </lineage>
</organism>
<feature type="signal peptide" evidence="2">
    <location>
        <begin position="1"/>
        <end position="30"/>
    </location>
</feature>
<dbReference type="EMBL" id="PYAX01000002">
    <property type="protein sequence ID" value="PSL57415.1"/>
    <property type="molecule type" value="Genomic_DNA"/>
</dbReference>
<comment type="caution">
    <text evidence="4">The sequence shown here is derived from an EMBL/GenBank/DDBJ whole genome shotgun (WGS) entry which is preliminary data.</text>
</comment>
<proteinExistence type="predicted"/>
<evidence type="ECO:0000313" key="4">
    <source>
        <dbReference type="EMBL" id="PSL57415.1"/>
    </source>
</evidence>
<reference evidence="4 5" key="1">
    <citation type="submission" date="2018-03" db="EMBL/GenBank/DDBJ databases">
        <title>Genomic Encyclopedia of Type Strains, Phase III (KMG-III): the genomes of soil and plant-associated and newly described type strains.</title>
        <authorList>
            <person name="Whitman W."/>
        </authorList>
    </citation>
    <scope>NUCLEOTIDE SEQUENCE [LARGE SCALE GENOMIC DNA]</scope>
    <source>
        <strain evidence="4 5">CGMCC 4.7097</strain>
    </source>
</reference>
<feature type="domain" description="DUF4232" evidence="3">
    <location>
        <begin position="57"/>
        <end position="188"/>
    </location>
</feature>